<gene>
    <name evidence="1" type="ORF">MCOR_38583</name>
</gene>
<accession>A0A6J8DA93</accession>
<dbReference type="EMBL" id="CACVKT020007046">
    <property type="protein sequence ID" value="CAC5404839.1"/>
    <property type="molecule type" value="Genomic_DNA"/>
</dbReference>
<evidence type="ECO:0000313" key="1">
    <source>
        <dbReference type="EMBL" id="CAC5404839.1"/>
    </source>
</evidence>
<name>A0A6J8DA93_MYTCO</name>
<organism evidence="1 2">
    <name type="scientific">Mytilus coruscus</name>
    <name type="common">Sea mussel</name>
    <dbReference type="NCBI Taxonomy" id="42192"/>
    <lineage>
        <taxon>Eukaryota</taxon>
        <taxon>Metazoa</taxon>
        <taxon>Spiralia</taxon>
        <taxon>Lophotrochozoa</taxon>
        <taxon>Mollusca</taxon>
        <taxon>Bivalvia</taxon>
        <taxon>Autobranchia</taxon>
        <taxon>Pteriomorphia</taxon>
        <taxon>Mytilida</taxon>
        <taxon>Mytiloidea</taxon>
        <taxon>Mytilidae</taxon>
        <taxon>Mytilinae</taxon>
        <taxon>Mytilus</taxon>
    </lineage>
</organism>
<sequence>MYVSACGKQVCNQSKISHGYQLLYNTSVNFGVCPHCECDLDCVARGDCCPDLFFSLHLSCIETMLLHQNNIYKQDTPLVLMVGNCNGKTKDRTRQCESKLTPGEHLQNGPVTSRKTGLTYRNKHCSKWFNESIKDLIPWSLEIDCLNFADFNFVSSYSEIISLATQQKCNIFYVVSDTVRQPRNCSTVTGDKGFVNKCNITGTWQNYDSSLEYACHHYDNRYKFFRNIFCFMCNPPELTPLISECNVTGYWDTYRADLLKACLQTSQSGITAPFKNYYCYLCNRNNTIESSKYMDAKIRISEWINKERHFKFDFHIEALDIKFIKDKTIYDMKVKDEFEKEKSRTFTIHIKTQEQSEKDKKCVTR</sequence>
<dbReference type="OrthoDB" id="6089335at2759"/>
<proteinExistence type="predicted"/>
<evidence type="ECO:0008006" key="3">
    <source>
        <dbReference type="Google" id="ProtNLM"/>
    </source>
</evidence>
<evidence type="ECO:0000313" key="2">
    <source>
        <dbReference type="Proteomes" id="UP000507470"/>
    </source>
</evidence>
<reference evidence="1 2" key="1">
    <citation type="submission" date="2020-06" db="EMBL/GenBank/DDBJ databases">
        <authorList>
            <person name="Li R."/>
            <person name="Bekaert M."/>
        </authorList>
    </citation>
    <scope>NUCLEOTIDE SEQUENCE [LARGE SCALE GENOMIC DNA]</scope>
    <source>
        <strain evidence="2">wild</strain>
    </source>
</reference>
<protein>
    <recommendedName>
        <fullName evidence="3">SMB domain-containing protein</fullName>
    </recommendedName>
</protein>
<dbReference type="Proteomes" id="UP000507470">
    <property type="component" value="Unassembled WGS sequence"/>
</dbReference>
<dbReference type="AlphaFoldDB" id="A0A6J8DA93"/>
<keyword evidence="2" id="KW-1185">Reference proteome</keyword>